<keyword evidence="1 6" id="KW-0963">Cytoplasm</keyword>
<dbReference type="RefSeq" id="WP_007639673.1">
    <property type="nucleotide sequence ID" value="NC_020514.1"/>
</dbReference>
<organism evidence="7 8">
    <name type="scientific">Paraglaciecola psychrophila 170</name>
    <dbReference type="NCBI Taxonomy" id="1129794"/>
    <lineage>
        <taxon>Bacteria</taxon>
        <taxon>Pseudomonadati</taxon>
        <taxon>Pseudomonadota</taxon>
        <taxon>Gammaproteobacteria</taxon>
        <taxon>Alteromonadales</taxon>
        <taxon>Alteromonadaceae</taxon>
        <taxon>Paraglaciecola</taxon>
    </lineage>
</organism>
<dbReference type="InterPro" id="IPR016909">
    <property type="entry name" value="rRNA_lsu_MeTfrase_F"/>
</dbReference>
<evidence type="ECO:0000256" key="6">
    <source>
        <dbReference type="HAMAP-Rule" id="MF_01848"/>
    </source>
</evidence>
<comment type="similarity">
    <text evidence="6">Belongs to the methyltransferase superfamily. METTL16/RlmF family.</text>
</comment>
<name>K6Z0E6_9ALTE</name>
<dbReference type="PROSITE" id="PS00092">
    <property type="entry name" value="N6_MTASE"/>
    <property type="match status" value="1"/>
</dbReference>
<dbReference type="STRING" id="1129794.C427_2208"/>
<reference evidence="7 8" key="1">
    <citation type="journal article" date="2013" name="Genome Announc.">
        <title>Complete Genome Sequence of Glaciecola psychrophila Strain 170T.</title>
        <authorList>
            <person name="Yin J."/>
            <person name="Chen J."/>
            <person name="Liu G."/>
            <person name="Yu Y."/>
            <person name="Song L."/>
            <person name="Wang X."/>
            <person name="Qu X."/>
        </authorList>
    </citation>
    <scope>NUCLEOTIDE SEQUENCE [LARGE SCALE GENOMIC DNA]</scope>
    <source>
        <strain evidence="7 8">170</strain>
    </source>
</reference>
<dbReference type="AlphaFoldDB" id="K6Z0E6"/>
<accession>K6Z0E6</accession>
<gene>
    <name evidence="6" type="primary">rlmF</name>
    <name evidence="7" type="ORF">C427_2208</name>
</gene>
<proteinExistence type="inferred from homology"/>
<dbReference type="OrthoDB" id="1115728at2"/>
<dbReference type="GO" id="GO:0052907">
    <property type="term" value="F:23S rRNA (adenine(1618)-N(6))-methyltransferase activity"/>
    <property type="evidence" value="ECO:0007669"/>
    <property type="project" value="UniProtKB-EC"/>
</dbReference>
<dbReference type="HAMAP" id="MF_01848">
    <property type="entry name" value="23SrRNA_methyltr_F"/>
    <property type="match status" value="1"/>
</dbReference>
<evidence type="ECO:0000256" key="1">
    <source>
        <dbReference type="ARBA" id="ARBA00022490"/>
    </source>
</evidence>
<keyword evidence="3 6" id="KW-0489">Methyltransferase</keyword>
<comment type="catalytic activity">
    <reaction evidence="6">
        <text>adenosine(1618) in 23S rRNA + S-adenosyl-L-methionine = N(6)-methyladenosine(1618) in 23S rRNA + S-adenosyl-L-homocysteine + H(+)</text>
        <dbReference type="Rhea" id="RHEA:16497"/>
        <dbReference type="Rhea" id="RHEA-COMP:10229"/>
        <dbReference type="Rhea" id="RHEA-COMP:10231"/>
        <dbReference type="ChEBI" id="CHEBI:15378"/>
        <dbReference type="ChEBI" id="CHEBI:57856"/>
        <dbReference type="ChEBI" id="CHEBI:59789"/>
        <dbReference type="ChEBI" id="CHEBI:74411"/>
        <dbReference type="ChEBI" id="CHEBI:74449"/>
        <dbReference type="EC" id="2.1.1.181"/>
    </reaction>
</comment>
<evidence type="ECO:0000256" key="2">
    <source>
        <dbReference type="ARBA" id="ARBA00022552"/>
    </source>
</evidence>
<comment type="function">
    <text evidence="6">Specifically methylates the adenine in position 1618 of 23S rRNA.</text>
</comment>
<dbReference type="GO" id="GO:0005737">
    <property type="term" value="C:cytoplasm"/>
    <property type="evidence" value="ECO:0007669"/>
    <property type="project" value="UniProtKB-SubCell"/>
</dbReference>
<keyword evidence="2 6" id="KW-0698">rRNA processing</keyword>
<dbReference type="PANTHER" id="PTHR13393">
    <property type="entry name" value="SAM-DEPENDENT METHYLTRANSFERASE"/>
    <property type="match status" value="1"/>
</dbReference>
<dbReference type="EC" id="2.1.1.181" evidence="6"/>
<dbReference type="Proteomes" id="UP000011864">
    <property type="component" value="Chromosome"/>
</dbReference>
<dbReference type="eggNOG" id="COG3129">
    <property type="taxonomic scope" value="Bacteria"/>
</dbReference>
<dbReference type="PATRIC" id="fig|1129794.4.peg.2185"/>
<protein>
    <recommendedName>
        <fullName evidence="6">Ribosomal RNA large subunit methyltransferase F</fullName>
        <ecNumber evidence="6">2.1.1.181</ecNumber>
    </recommendedName>
    <alternativeName>
        <fullName evidence="6">23S rRNA mA1618 methyltransferase</fullName>
    </alternativeName>
    <alternativeName>
        <fullName evidence="6">rRNA adenine N-6-methyltransferase</fullName>
    </alternativeName>
</protein>
<evidence type="ECO:0000313" key="7">
    <source>
        <dbReference type="EMBL" id="AGH44317.1"/>
    </source>
</evidence>
<comment type="subcellular location">
    <subcellularLocation>
        <location evidence="6">Cytoplasm</location>
    </subcellularLocation>
</comment>
<dbReference type="HOGENOM" id="CLU_027534_3_0_6"/>
<dbReference type="Gene3D" id="3.40.50.150">
    <property type="entry name" value="Vaccinia Virus protein VP39"/>
    <property type="match status" value="1"/>
</dbReference>
<dbReference type="PIRSF" id="PIRSF029038">
    <property type="entry name" value="Mtase_YbiN_prd"/>
    <property type="match status" value="1"/>
</dbReference>
<dbReference type="GO" id="GO:0070475">
    <property type="term" value="P:rRNA base methylation"/>
    <property type="evidence" value="ECO:0007669"/>
    <property type="project" value="TreeGrafter"/>
</dbReference>
<dbReference type="EMBL" id="CP003837">
    <property type="protein sequence ID" value="AGH44317.1"/>
    <property type="molecule type" value="Genomic_DNA"/>
</dbReference>
<dbReference type="InterPro" id="IPR029063">
    <property type="entry name" value="SAM-dependent_MTases_sf"/>
</dbReference>
<dbReference type="GO" id="GO:0003676">
    <property type="term" value="F:nucleic acid binding"/>
    <property type="evidence" value="ECO:0007669"/>
    <property type="project" value="InterPro"/>
</dbReference>
<dbReference type="SUPFAM" id="SSF53335">
    <property type="entry name" value="S-adenosyl-L-methionine-dependent methyltransferases"/>
    <property type="match status" value="1"/>
</dbReference>
<keyword evidence="5 6" id="KW-0949">S-adenosyl-L-methionine</keyword>
<dbReference type="InterPro" id="IPR010286">
    <property type="entry name" value="METTL16/RlmF"/>
</dbReference>
<dbReference type="Pfam" id="PF05971">
    <property type="entry name" value="Methyltransf_10"/>
    <property type="match status" value="1"/>
</dbReference>
<evidence type="ECO:0000256" key="4">
    <source>
        <dbReference type="ARBA" id="ARBA00022679"/>
    </source>
</evidence>
<dbReference type="KEGG" id="gps:C427_2208"/>
<dbReference type="InterPro" id="IPR002052">
    <property type="entry name" value="DNA_methylase_N6_adenine_CS"/>
</dbReference>
<dbReference type="CDD" id="cd02440">
    <property type="entry name" value="AdoMet_MTases"/>
    <property type="match status" value="1"/>
</dbReference>
<evidence type="ECO:0000256" key="3">
    <source>
        <dbReference type="ARBA" id="ARBA00022603"/>
    </source>
</evidence>
<dbReference type="PANTHER" id="PTHR13393:SF0">
    <property type="entry name" value="RNA N6-ADENOSINE-METHYLTRANSFERASE METTL16"/>
    <property type="match status" value="1"/>
</dbReference>
<keyword evidence="4 6" id="KW-0808">Transferase</keyword>
<evidence type="ECO:0000256" key="5">
    <source>
        <dbReference type="ARBA" id="ARBA00022691"/>
    </source>
</evidence>
<sequence>MKHSRNLHQDSYPLAQLVNSYPVLQPYILIKPDGGKTIDFANPNGVKALNAALLCHYYQVKFWDIPAGYLCPPVPGRADYVHYIADLLAKDNQAVVPEGSTIKGLDIGTGANLIYPIIATRSYGWQMVGTDIDPVSISSAETIIDSNSVLTNLINVRQQHDPQHIFKGVIKPGEHFTFCICNPPFHESAEHAKAVSQRKIQNLTKNKSKRESHIITQKKSAPLNFAGQSNELWCEGGELLFIQRIITESREYATQIRWFSSLVSKKDNLIHIYKSLHDLGIANIKTVDMAQGQKVSRFVAWRF</sequence>
<keyword evidence="8" id="KW-1185">Reference proteome</keyword>
<dbReference type="NCBIfam" id="NF008725">
    <property type="entry name" value="PRK11727.1"/>
    <property type="match status" value="1"/>
</dbReference>
<evidence type="ECO:0000313" key="8">
    <source>
        <dbReference type="Proteomes" id="UP000011864"/>
    </source>
</evidence>